<dbReference type="Gene3D" id="1.10.10.10">
    <property type="entry name" value="Winged helix-like DNA-binding domain superfamily/Winged helix DNA-binding domain"/>
    <property type="match status" value="2"/>
</dbReference>
<dbReference type="SUPFAM" id="SSF46785">
    <property type="entry name" value="Winged helix' DNA-binding domain"/>
    <property type="match status" value="2"/>
</dbReference>
<evidence type="ECO:0000259" key="1">
    <source>
        <dbReference type="Pfam" id="PF01051"/>
    </source>
</evidence>
<proteinExistence type="predicted"/>
<accession>W2TD22</accession>
<evidence type="ECO:0000313" key="3">
    <source>
        <dbReference type="Proteomes" id="UP000053676"/>
    </source>
</evidence>
<protein>
    <submittedName>
        <fullName evidence="2">Initiator RepB protein</fullName>
    </submittedName>
</protein>
<dbReference type="Pfam" id="PF21205">
    <property type="entry name" value="Rep3_C"/>
    <property type="match status" value="1"/>
</dbReference>
<dbReference type="AlphaFoldDB" id="W2TD22"/>
<sequence>MTKDQTTFAASVANLGLVRGIEGSRATHQRVKSHYTAIQQAEKGIPFITEAELKPQKVKGDTFAEKLFGAVETPAGIVNRLNEKISTHVKPIAAKASKLVLACLGKIDSRPDKAPTKEVTITASEFSELMGIDMKNAHRELYKAADALFKSSILLKDDTEETELYWVQKKAKKLKGEGAVTLTWSDDVLKYICQLKSRFTSYKLRNIAQLQSSHSIRLYELLMKFNSTGERVIYLDDFKSALGISDKYPDYRDLTKRVIKPSIDELNQRSDLIIKFDTIKKGRTVAALVFEFKQNNQLKMDI</sequence>
<dbReference type="Proteomes" id="UP000053676">
    <property type="component" value="Unassembled WGS sequence"/>
</dbReference>
<gene>
    <name evidence="2" type="ORF">NECAME_18054</name>
</gene>
<dbReference type="InterPro" id="IPR036388">
    <property type="entry name" value="WH-like_DNA-bd_sf"/>
</dbReference>
<evidence type="ECO:0000313" key="2">
    <source>
        <dbReference type="EMBL" id="ETN79940.1"/>
    </source>
</evidence>
<dbReference type="InterPro" id="IPR036390">
    <property type="entry name" value="WH_DNA-bd_sf"/>
</dbReference>
<name>W2TD22_NECAM</name>
<dbReference type="KEGG" id="nai:NECAME_18054"/>
<keyword evidence="3" id="KW-1185">Reference proteome</keyword>
<reference evidence="3" key="1">
    <citation type="journal article" date="2014" name="Nat. Genet.">
        <title>Genome of the human hookworm Necator americanus.</title>
        <authorList>
            <person name="Tang Y.T."/>
            <person name="Gao X."/>
            <person name="Rosa B.A."/>
            <person name="Abubucker S."/>
            <person name="Hallsworth-Pepin K."/>
            <person name="Martin J."/>
            <person name="Tyagi R."/>
            <person name="Heizer E."/>
            <person name="Zhang X."/>
            <person name="Bhonagiri-Palsikar V."/>
            <person name="Minx P."/>
            <person name="Warren W.C."/>
            <person name="Wang Q."/>
            <person name="Zhan B."/>
            <person name="Hotez P.J."/>
            <person name="Sternberg P.W."/>
            <person name="Dougall A."/>
            <person name="Gaze S.T."/>
            <person name="Mulvenna J."/>
            <person name="Sotillo J."/>
            <person name="Ranganathan S."/>
            <person name="Rabelo E.M."/>
            <person name="Wilson R.K."/>
            <person name="Felgner P.L."/>
            <person name="Bethony J."/>
            <person name="Hawdon J.M."/>
            <person name="Gasser R.B."/>
            <person name="Loukas A."/>
            <person name="Mitreva M."/>
        </authorList>
    </citation>
    <scope>NUCLEOTIDE SEQUENCE [LARGE SCALE GENOMIC DNA]</scope>
</reference>
<dbReference type="GO" id="GO:0003887">
    <property type="term" value="F:DNA-directed DNA polymerase activity"/>
    <property type="evidence" value="ECO:0007669"/>
    <property type="project" value="InterPro"/>
</dbReference>
<organism evidence="2 3">
    <name type="scientific">Necator americanus</name>
    <name type="common">Human hookworm</name>
    <dbReference type="NCBI Taxonomy" id="51031"/>
    <lineage>
        <taxon>Eukaryota</taxon>
        <taxon>Metazoa</taxon>
        <taxon>Ecdysozoa</taxon>
        <taxon>Nematoda</taxon>
        <taxon>Chromadorea</taxon>
        <taxon>Rhabditida</taxon>
        <taxon>Rhabditina</taxon>
        <taxon>Rhabditomorpha</taxon>
        <taxon>Strongyloidea</taxon>
        <taxon>Ancylostomatidae</taxon>
        <taxon>Bunostominae</taxon>
        <taxon>Necator</taxon>
    </lineage>
</organism>
<dbReference type="Pfam" id="PF01051">
    <property type="entry name" value="Rep3_N"/>
    <property type="match status" value="1"/>
</dbReference>
<dbReference type="OrthoDB" id="5588792at2759"/>
<dbReference type="EMBL" id="KI659275">
    <property type="protein sequence ID" value="ETN79940.1"/>
    <property type="molecule type" value="Genomic_DNA"/>
</dbReference>
<dbReference type="InterPro" id="IPR000525">
    <property type="entry name" value="Initiator_Rep_WH1"/>
</dbReference>
<dbReference type="GO" id="GO:0006270">
    <property type="term" value="P:DNA replication initiation"/>
    <property type="evidence" value="ECO:0007669"/>
    <property type="project" value="InterPro"/>
</dbReference>
<feature type="domain" description="Initiator Rep protein WH1" evidence="1">
    <location>
        <begin position="90"/>
        <end position="223"/>
    </location>
</feature>